<dbReference type="AlphaFoldDB" id="A0A0W8F798"/>
<proteinExistence type="predicted"/>
<protein>
    <submittedName>
        <fullName evidence="2">Uncharacterized protein</fullName>
    </submittedName>
</protein>
<keyword evidence="1" id="KW-0472">Membrane</keyword>
<feature type="transmembrane region" description="Helical" evidence="1">
    <location>
        <begin position="64"/>
        <end position="87"/>
    </location>
</feature>
<sequence length="136" mass="14640">MLDESVIQMIQLIGALLFGTIIGWYVYLINRYRKGDVQLSDLAALIGVIGGSAVLALFDREGGLFGAYGIGLAIGFFSYFLSLIVMVSRSDNFNIDWFLDGRRRKPSSDYVIPPGTAVTVTPMNAGDGSGGKVPPD</sequence>
<name>A0A0W8F798_9ZZZZ</name>
<keyword evidence="1" id="KW-0812">Transmembrane</keyword>
<dbReference type="EMBL" id="LNQE01001482">
    <property type="protein sequence ID" value="KUG16735.1"/>
    <property type="molecule type" value="Genomic_DNA"/>
</dbReference>
<gene>
    <name evidence="2" type="ORF">ASZ90_013593</name>
</gene>
<organism evidence="2">
    <name type="scientific">hydrocarbon metagenome</name>
    <dbReference type="NCBI Taxonomy" id="938273"/>
    <lineage>
        <taxon>unclassified sequences</taxon>
        <taxon>metagenomes</taxon>
        <taxon>ecological metagenomes</taxon>
    </lineage>
</organism>
<keyword evidence="1" id="KW-1133">Transmembrane helix</keyword>
<evidence type="ECO:0000313" key="2">
    <source>
        <dbReference type="EMBL" id="KUG16735.1"/>
    </source>
</evidence>
<comment type="caution">
    <text evidence="2">The sequence shown here is derived from an EMBL/GenBank/DDBJ whole genome shotgun (WGS) entry which is preliminary data.</text>
</comment>
<feature type="transmembrane region" description="Helical" evidence="1">
    <location>
        <begin position="6"/>
        <end position="27"/>
    </location>
</feature>
<feature type="transmembrane region" description="Helical" evidence="1">
    <location>
        <begin position="39"/>
        <end position="58"/>
    </location>
</feature>
<reference evidence="2" key="1">
    <citation type="journal article" date="2015" name="Proc. Natl. Acad. Sci. U.S.A.">
        <title>Networks of energetic and metabolic interactions define dynamics in microbial communities.</title>
        <authorList>
            <person name="Embree M."/>
            <person name="Liu J.K."/>
            <person name="Al-Bassam M.M."/>
            <person name="Zengler K."/>
        </authorList>
    </citation>
    <scope>NUCLEOTIDE SEQUENCE</scope>
</reference>
<evidence type="ECO:0000256" key="1">
    <source>
        <dbReference type="SAM" id="Phobius"/>
    </source>
</evidence>
<accession>A0A0W8F798</accession>